<evidence type="ECO:0000313" key="1">
    <source>
        <dbReference type="EMBL" id="MBT9812060.1"/>
    </source>
</evidence>
<dbReference type="Pfam" id="PF14359">
    <property type="entry name" value="DUF4406"/>
    <property type="match status" value="1"/>
</dbReference>
<dbReference type="InterPro" id="IPR025518">
    <property type="entry name" value="DUF4406"/>
</dbReference>
<comment type="caution">
    <text evidence="1">The sequence shown here is derived from an EMBL/GenBank/DDBJ whole genome shotgun (WGS) entry which is preliminary data.</text>
</comment>
<organism evidence="1 2">
    <name type="scientific">Enterocloster citroniae</name>
    <dbReference type="NCBI Taxonomy" id="358743"/>
    <lineage>
        <taxon>Bacteria</taxon>
        <taxon>Bacillati</taxon>
        <taxon>Bacillota</taxon>
        <taxon>Clostridia</taxon>
        <taxon>Lachnospirales</taxon>
        <taxon>Lachnospiraceae</taxon>
        <taxon>Enterocloster</taxon>
    </lineage>
</organism>
<accession>A0AA41FID2</accession>
<dbReference type="AlphaFoldDB" id="A0AA41FID2"/>
<proteinExistence type="predicted"/>
<protein>
    <submittedName>
        <fullName evidence="1">DUF4406 domain-containing protein</fullName>
    </submittedName>
</protein>
<dbReference type="RefSeq" id="WP_117450708.1">
    <property type="nucleotide sequence ID" value="NZ_CABJDD010000002.1"/>
</dbReference>
<reference evidence="1" key="1">
    <citation type="journal article" date="2021" name="Gut Microbes">
        <title>A synthetic consortium of 100 gut commensals modulates the composition and function in a colon model of the microbiome of elderly subjects.</title>
        <authorList>
            <person name="Perez M."/>
            <person name="Ntemiri A."/>
            <person name="Tan H."/>
            <person name="Harris H.M.B."/>
            <person name="Roager H.M."/>
            <person name="Ribiere C."/>
            <person name="O'Toole P.W."/>
        </authorList>
    </citation>
    <scope>NUCLEOTIDE SEQUENCE</scope>
    <source>
        <strain evidence="1">MCC335</strain>
    </source>
</reference>
<dbReference type="SUPFAM" id="SSF52309">
    <property type="entry name" value="N-(deoxy)ribosyltransferase-like"/>
    <property type="match status" value="1"/>
</dbReference>
<dbReference type="Proteomes" id="UP000708338">
    <property type="component" value="Unassembled WGS sequence"/>
</dbReference>
<evidence type="ECO:0000313" key="2">
    <source>
        <dbReference type="Proteomes" id="UP000708338"/>
    </source>
</evidence>
<name>A0AA41FID2_9FIRM</name>
<gene>
    <name evidence="1" type="ORF">GPL26_20785</name>
</gene>
<sequence length="99" mass="11532">MKRLFISQPMRDKTDEQILAEREKAVRSAKEYLGEEVEVIDTFYTDFPEGTKPLEYLARSIKDLATADVAYFAPGWNEFRGCKIEHMCAVEYGMDRIEE</sequence>
<dbReference type="EMBL" id="WQPS01000043">
    <property type="protein sequence ID" value="MBT9812060.1"/>
    <property type="molecule type" value="Genomic_DNA"/>
</dbReference>